<dbReference type="InterPro" id="IPR012547">
    <property type="entry name" value="PDDEXK_9"/>
</dbReference>
<dbReference type="Pfam" id="PF08011">
    <property type="entry name" value="PDDEXK_9"/>
    <property type="match status" value="1"/>
</dbReference>
<accession>A0A7C4RUF4</accession>
<dbReference type="Pfam" id="PF09820">
    <property type="entry name" value="AAA-ATPase_like"/>
    <property type="match status" value="1"/>
</dbReference>
<dbReference type="AlphaFoldDB" id="A0A7C4RUF4"/>
<evidence type="ECO:0000259" key="1">
    <source>
        <dbReference type="Pfam" id="PF09820"/>
    </source>
</evidence>
<comment type="caution">
    <text evidence="2">The sequence shown here is derived from an EMBL/GenBank/DDBJ whole genome shotgun (WGS) entry which is preliminary data.</text>
</comment>
<evidence type="ECO:0000313" key="2">
    <source>
        <dbReference type="EMBL" id="HGU34448.1"/>
    </source>
</evidence>
<feature type="domain" description="AAA-ATPase-like" evidence="1">
    <location>
        <begin position="5"/>
        <end position="202"/>
    </location>
</feature>
<name>A0A7C4RUF4_9BACT</name>
<dbReference type="InterPro" id="IPR018631">
    <property type="entry name" value="AAA-ATPase-like_dom"/>
</dbReference>
<dbReference type="EMBL" id="DSUH01000380">
    <property type="protein sequence ID" value="HGU34448.1"/>
    <property type="molecule type" value="Genomic_DNA"/>
</dbReference>
<proteinExistence type="predicted"/>
<dbReference type="PANTHER" id="PTHR34825">
    <property type="entry name" value="CONSERVED PROTEIN, WITH A WEAK D-GALACTARATE DEHYDRATASE/ALTRONATE HYDROLASE DOMAIN"/>
    <property type="match status" value="1"/>
</dbReference>
<protein>
    <recommendedName>
        <fullName evidence="1">AAA-ATPase-like domain-containing protein</fullName>
    </recommendedName>
</protein>
<dbReference type="PANTHER" id="PTHR34825:SF1">
    <property type="entry name" value="AAA-ATPASE-LIKE DOMAIN-CONTAINING PROTEIN"/>
    <property type="match status" value="1"/>
</dbReference>
<organism evidence="2">
    <name type="scientific">Desulfatirhabdium butyrativorans</name>
    <dbReference type="NCBI Taxonomy" id="340467"/>
    <lineage>
        <taxon>Bacteria</taxon>
        <taxon>Pseudomonadati</taxon>
        <taxon>Thermodesulfobacteriota</taxon>
        <taxon>Desulfobacteria</taxon>
        <taxon>Desulfobacterales</taxon>
        <taxon>Desulfatirhabdiaceae</taxon>
        <taxon>Desulfatirhabdium</taxon>
    </lineage>
</organism>
<gene>
    <name evidence="2" type="ORF">ENS29_16615</name>
</gene>
<reference evidence="2" key="1">
    <citation type="journal article" date="2020" name="mSystems">
        <title>Genome- and Community-Level Interaction Insights into Carbon Utilization and Element Cycling Functions of Hydrothermarchaeota in Hydrothermal Sediment.</title>
        <authorList>
            <person name="Zhou Z."/>
            <person name="Liu Y."/>
            <person name="Xu W."/>
            <person name="Pan J."/>
            <person name="Luo Z.H."/>
            <person name="Li M."/>
        </authorList>
    </citation>
    <scope>NUCLEOTIDE SEQUENCE [LARGE SCALE GENOMIC DNA]</scope>
    <source>
        <strain evidence="2">SpSt-477</strain>
    </source>
</reference>
<sequence>MKKLPIGIQSFVNMRTEADYYYVDKTRFVADLTEKGKYFFLSRPRRFGKSLFLDTLGQAFLGRKELFSGLFLEKHWDWSTRYPVIHISFGSGVVQDASELHLVLKEILWERALSEGISFVNESIQGKFRELIKGLYQKYHQKVVVLIDEYDKPILDNIDKPETAIGIREGLKNFYSVIKDSDEFLKFVFITGVSKFSKVSLFSGLNNLDDITLDPDVAAICGYTHKELLDTFAERLEGVDIEALKLWYDGYNFLGDRVYNPFDILLFLKHHDFRNYWFETGSPSFLLKLITQRQYFMPNLERVEASESLLSSFDIGQIELETLLFQTGYLTIEERFRKGNRLTYRLTYPNIEVKSSLTDTVLGYFVQAKAEKERNVLACYDALQSLDFVRLREIFHAFFASIPYDWYRKNDFARYEAYYASIFYCYFTALGLDVTAEQMTNKGRIDMAVRLGNRVFILEFKVVEIDRTPNKAIEQIRTMRYGERYIGKADDIYLIGVEFSSADRNIVGFDWERLQRLTDAI</sequence>